<comment type="caution">
    <text evidence="41">The sequence shown here is derived from an EMBL/GenBank/DDBJ whole genome shotgun (WGS) entry which is preliminary data.</text>
</comment>
<evidence type="ECO:0000256" key="8">
    <source>
        <dbReference type="ARBA" id="ARBA00022741"/>
    </source>
</evidence>
<comment type="catalytic activity">
    <reaction evidence="29">
        <text>dTDP + ATP = dTTP + ADP</text>
        <dbReference type="Rhea" id="RHEA:27682"/>
        <dbReference type="ChEBI" id="CHEBI:30616"/>
        <dbReference type="ChEBI" id="CHEBI:37568"/>
        <dbReference type="ChEBI" id="CHEBI:58369"/>
        <dbReference type="ChEBI" id="CHEBI:456216"/>
        <dbReference type="EC" id="2.7.4.6"/>
    </reaction>
</comment>
<dbReference type="SUPFAM" id="SSF47045">
    <property type="entry name" value="RAP domain-like"/>
    <property type="match status" value="1"/>
</dbReference>
<keyword evidence="40" id="KW-0732">Signal</keyword>
<evidence type="ECO:0000256" key="30">
    <source>
        <dbReference type="ARBA" id="ARBA00048389"/>
    </source>
</evidence>
<evidence type="ECO:0000256" key="17">
    <source>
        <dbReference type="ARBA" id="ARBA00045073"/>
    </source>
</evidence>
<keyword evidence="12 38" id="KW-0175">Coiled coil</keyword>
<comment type="catalytic activity">
    <reaction evidence="23">
        <text>UDP + ATP = UTP + ADP</text>
        <dbReference type="Rhea" id="RHEA:25098"/>
        <dbReference type="ChEBI" id="CHEBI:30616"/>
        <dbReference type="ChEBI" id="CHEBI:46398"/>
        <dbReference type="ChEBI" id="CHEBI:58223"/>
        <dbReference type="ChEBI" id="CHEBI:456216"/>
        <dbReference type="EC" id="2.7.4.6"/>
    </reaction>
</comment>
<dbReference type="Pfam" id="PF00406">
    <property type="entry name" value="ADK"/>
    <property type="match status" value="2"/>
</dbReference>
<evidence type="ECO:0000256" key="21">
    <source>
        <dbReference type="ARBA" id="ARBA00045112"/>
    </source>
</evidence>
<dbReference type="GO" id="GO:0004550">
    <property type="term" value="F:nucleoside diphosphate kinase activity"/>
    <property type="evidence" value="ECO:0007669"/>
    <property type="project" value="UniProtKB-EC"/>
</dbReference>
<evidence type="ECO:0000256" key="23">
    <source>
        <dbReference type="ARBA" id="ARBA00047390"/>
    </source>
</evidence>
<reference evidence="41 42" key="1">
    <citation type="journal article" date="2019" name="Mol. Ecol. Resour.">
        <title>Improving Illumina assemblies with Hi-C and long reads: an example with the North African dromedary.</title>
        <authorList>
            <person name="Elbers J.P."/>
            <person name="Rogers M.F."/>
            <person name="Perelman P.L."/>
            <person name="Proskuryakova A.A."/>
            <person name="Serdyukova N.A."/>
            <person name="Johnson W.E."/>
            <person name="Horin P."/>
            <person name="Corander J."/>
            <person name="Murphy D."/>
            <person name="Burger P.A."/>
        </authorList>
    </citation>
    <scope>NUCLEOTIDE SEQUENCE [LARGE SCALE GENOMIC DNA]</scope>
    <source>
        <strain evidence="41">Drom800</strain>
        <tissue evidence="41">Blood</tissue>
    </source>
</reference>
<feature type="coiled-coil region" evidence="38">
    <location>
        <begin position="1383"/>
        <end position="1410"/>
    </location>
</feature>
<comment type="catalytic activity">
    <reaction evidence="17">
        <text>dADP + GTP = dATP + GDP</text>
        <dbReference type="Rhea" id="RHEA:79871"/>
        <dbReference type="ChEBI" id="CHEBI:37565"/>
        <dbReference type="ChEBI" id="CHEBI:57667"/>
        <dbReference type="ChEBI" id="CHEBI:58189"/>
        <dbReference type="ChEBI" id="CHEBI:61404"/>
    </reaction>
</comment>
<accession>A0A5N4DX92</accession>
<keyword evidence="8" id="KW-0547">Nucleotide-binding</keyword>
<dbReference type="Gene3D" id="3.40.50.300">
    <property type="entry name" value="P-loop containing nucleotide triphosphate hydrolases"/>
    <property type="match status" value="4"/>
</dbReference>
<feature type="coiled-coil region" evidence="38">
    <location>
        <begin position="793"/>
        <end position="829"/>
    </location>
</feature>
<dbReference type="CDD" id="cd01428">
    <property type="entry name" value="ADK"/>
    <property type="match status" value="2"/>
</dbReference>
<evidence type="ECO:0000256" key="3">
    <source>
        <dbReference type="ARBA" id="ARBA00004496"/>
    </source>
</evidence>
<comment type="catalytic activity">
    <reaction evidence="33">
        <text>dGDP + ATP = dGTP + ADP</text>
        <dbReference type="Rhea" id="RHEA:27690"/>
        <dbReference type="ChEBI" id="CHEBI:30616"/>
        <dbReference type="ChEBI" id="CHEBI:58595"/>
        <dbReference type="ChEBI" id="CHEBI:61429"/>
        <dbReference type="ChEBI" id="CHEBI:456216"/>
        <dbReference type="EC" id="2.7.4.6"/>
    </reaction>
</comment>
<keyword evidence="6" id="KW-0963">Cytoplasm</keyword>
<keyword evidence="7" id="KW-0808">Transferase</keyword>
<evidence type="ECO:0000256" key="34">
    <source>
        <dbReference type="ARBA" id="ARBA00048824"/>
    </source>
</evidence>
<comment type="catalytic activity">
    <reaction evidence="35">
        <text>CDP + ATP = CTP + ADP</text>
        <dbReference type="Rhea" id="RHEA:25237"/>
        <dbReference type="ChEBI" id="CHEBI:30616"/>
        <dbReference type="ChEBI" id="CHEBI:37563"/>
        <dbReference type="ChEBI" id="CHEBI:58069"/>
        <dbReference type="ChEBI" id="CHEBI:456216"/>
        <dbReference type="EC" id="2.7.4.6"/>
    </reaction>
</comment>
<evidence type="ECO:0000256" key="39">
    <source>
        <dbReference type="SAM" id="MobiDB-lite"/>
    </source>
</evidence>
<dbReference type="Proteomes" id="UP000299084">
    <property type="component" value="Unassembled WGS sequence"/>
</dbReference>
<dbReference type="InterPro" id="IPR036744">
    <property type="entry name" value="RAP_sf"/>
</dbReference>
<evidence type="ECO:0000256" key="25">
    <source>
        <dbReference type="ARBA" id="ARBA00047530"/>
    </source>
</evidence>
<evidence type="ECO:0000313" key="41">
    <source>
        <dbReference type="EMBL" id="KAB1275604.1"/>
    </source>
</evidence>
<evidence type="ECO:0000256" key="35">
    <source>
        <dbReference type="ARBA" id="ARBA00049415"/>
    </source>
</evidence>
<evidence type="ECO:0000256" key="33">
    <source>
        <dbReference type="ARBA" id="ARBA00048759"/>
    </source>
</evidence>
<feature type="region of interest" description="Disordered" evidence="39">
    <location>
        <begin position="190"/>
        <end position="212"/>
    </location>
</feature>
<dbReference type="GO" id="GO:0031514">
    <property type="term" value="C:motile cilium"/>
    <property type="evidence" value="ECO:0007669"/>
    <property type="project" value="UniProtKB-SubCell"/>
</dbReference>
<evidence type="ECO:0000256" key="28">
    <source>
        <dbReference type="ARBA" id="ARBA00048191"/>
    </source>
</evidence>
<evidence type="ECO:0000256" key="38">
    <source>
        <dbReference type="SAM" id="Coils"/>
    </source>
</evidence>
<feature type="signal peptide" evidence="40">
    <location>
        <begin position="1"/>
        <end position="22"/>
    </location>
</feature>
<name>A0A5N4DX92_CAMDR</name>
<comment type="catalytic activity">
    <reaction evidence="21">
        <text>AMP + ATP = 2 ADP</text>
        <dbReference type="Rhea" id="RHEA:12973"/>
        <dbReference type="ChEBI" id="CHEBI:30616"/>
        <dbReference type="ChEBI" id="CHEBI:456215"/>
        <dbReference type="ChEBI" id="CHEBI:456216"/>
    </reaction>
</comment>
<dbReference type="GO" id="GO:0050145">
    <property type="term" value="F:nucleoside monophosphate kinase activity"/>
    <property type="evidence" value="ECO:0007669"/>
    <property type="project" value="UniProtKB-EC"/>
</dbReference>
<comment type="function">
    <text evidence="36">Broad-specificity nucleoside phosphate kinase involved in cellular nucleotide homeostasis by catalyzing nucleoside-phosphate interconversions. Similar to other adenylate kinases, preferentially catalyzes the phosphorylation of the nucleoside monophosphate AMP with ATP as phosphate donor to produce ADP. In vitro, can also catalyze the phosphorylation of CMP, dAMP and dCMP and use GTP as an alternate phosphate donor. Moreover, exhibits a diphosphate kinase activity, producing ATP, CTP, GTP, UTP, TTP, dATP, dCTP and dGTP from the corresponding diphosphate substrates with either ATP or GTP as phosphate donors. For this activity shows the following substrate preference CDP &gt; UDP &gt; ADP &gt; TDP.</text>
</comment>
<evidence type="ECO:0000256" key="36">
    <source>
        <dbReference type="ARBA" id="ARBA00058483"/>
    </source>
</evidence>
<dbReference type="GO" id="GO:0005737">
    <property type="term" value="C:cytoplasm"/>
    <property type="evidence" value="ECO:0007669"/>
    <property type="project" value="UniProtKB-SubCell"/>
</dbReference>
<evidence type="ECO:0000256" key="15">
    <source>
        <dbReference type="ARBA" id="ARBA00023242"/>
    </source>
</evidence>
<keyword evidence="10" id="KW-0067">ATP-binding</keyword>
<keyword evidence="14" id="KW-0546">Nucleotide metabolism</keyword>
<protein>
    <recommendedName>
        <fullName evidence="37">Adenylate kinase 9</fullName>
        <ecNumber evidence="22">2.7.4.4</ecNumber>
        <ecNumber evidence="5">2.7.4.6</ecNumber>
    </recommendedName>
</protein>
<keyword evidence="13" id="KW-0969">Cilium</keyword>
<comment type="catalytic activity">
    <reaction evidence="28">
        <text>GTP + AMP = GDP + ADP</text>
        <dbReference type="Rhea" id="RHEA:29863"/>
        <dbReference type="ChEBI" id="CHEBI:37565"/>
        <dbReference type="ChEBI" id="CHEBI:58189"/>
        <dbReference type="ChEBI" id="CHEBI:456215"/>
        <dbReference type="ChEBI" id="CHEBI:456216"/>
    </reaction>
</comment>
<dbReference type="EC" id="2.7.4.4" evidence="22"/>
<comment type="catalytic activity">
    <reaction evidence="32">
        <text>dTDP + GTP = dTTP + GDP</text>
        <dbReference type="Rhea" id="RHEA:79867"/>
        <dbReference type="ChEBI" id="CHEBI:37565"/>
        <dbReference type="ChEBI" id="CHEBI:37568"/>
        <dbReference type="ChEBI" id="CHEBI:58189"/>
        <dbReference type="ChEBI" id="CHEBI:58369"/>
    </reaction>
</comment>
<evidence type="ECO:0000256" key="22">
    <source>
        <dbReference type="ARBA" id="ARBA00047172"/>
    </source>
</evidence>
<evidence type="ECO:0000256" key="5">
    <source>
        <dbReference type="ARBA" id="ARBA00012966"/>
    </source>
</evidence>
<keyword evidence="42" id="KW-1185">Reference proteome</keyword>
<evidence type="ECO:0000256" key="16">
    <source>
        <dbReference type="ARBA" id="ARBA00023273"/>
    </source>
</evidence>
<comment type="catalytic activity">
    <reaction evidence="30">
        <text>dCDP + ATP = dCTP + ADP</text>
        <dbReference type="Rhea" id="RHEA:27678"/>
        <dbReference type="ChEBI" id="CHEBI:30616"/>
        <dbReference type="ChEBI" id="CHEBI:58593"/>
        <dbReference type="ChEBI" id="CHEBI:61481"/>
        <dbReference type="ChEBI" id="CHEBI:456216"/>
        <dbReference type="EC" id="2.7.4.6"/>
    </reaction>
</comment>
<evidence type="ECO:0000256" key="18">
    <source>
        <dbReference type="ARBA" id="ARBA00045094"/>
    </source>
</evidence>
<feature type="region of interest" description="Disordered" evidence="39">
    <location>
        <begin position="1028"/>
        <end position="1059"/>
    </location>
</feature>
<dbReference type="EC" id="2.7.4.6" evidence="5"/>
<comment type="catalytic activity">
    <reaction evidence="27">
        <text>GTP + CMP = CDP + GDP</text>
        <dbReference type="Rhea" id="RHEA:79855"/>
        <dbReference type="ChEBI" id="CHEBI:37565"/>
        <dbReference type="ChEBI" id="CHEBI:58069"/>
        <dbReference type="ChEBI" id="CHEBI:58189"/>
        <dbReference type="ChEBI" id="CHEBI:60377"/>
    </reaction>
</comment>
<feature type="region of interest" description="Disordered" evidence="39">
    <location>
        <begin position="616"/>
        <end position="644"/>
    </location>
</feature>
<dbReference type="SUPFAM" id="SSF52540">
    <property type="entry name" value="P-loop containing nucleoside triphosphate hydrolases"/>
    <property type="match status" value="6"/>
</dbReference>
<keyword evidence="15" id="KW-0539">Nucleus</keyword>
<evidence type="ECO:0000256" key="2">
    <source>
        <dbReference type="ARBA" id="ARBA00004230"/>
    </source>
</evidence>
<evidence type="ECO:0000313" key="42">
    <source>
        <dbReference type="Proteomes" id="UP000299084"/>
    </source>
</evidence>
<evidence type="ECO:0000256" key="26">
    <source>
        <dbReference type="ARBA" id="ARBA00047822"/>
    </source>
</evidence>
<comment type="catalytic activity">
    <reaction evidence="25">
        <text>CMP + ATP = CDP + ADP</text>
        <dbReference type="Rhea" id="RHEA:11600"/>
        <dbReference type="ChEBI" id="CHEBI:30616"/>
        <dbReference type="ChEBI" id="CHEBI:58069"/>
        <dbReference type="ChEBI" id="CHEBI:60377"/>
        <dbReference type="ChEBI" id="CHEBI:456216"/>
    </reaction>
</comment>
<keyword evidence="9 41" id="KW-0418">Kinase</keyword>
<evidence type="ECO:0000256" key="12">
    <source>
        <dbReference type="ARBA" id="ARBA00023054"/>
    </source>
</evidence>
<evidence type="ECO:0000256" key="20">
    <source>
        <dbReference type="ARBA" id="ARBA00045111"/>
    </source>
</evidence>
<comment type="catalytic activity">
    <reaction evidence="31">
        <text>GDP + ATP = GTP + ADP</text>
        <dbReference type="Rhea" id="RHEA:27686"/>
        <dbReference type="ChEBI" id="CHEBI:30616"/>
        <dbReference type="ChEBI" id="CHEBI:37565"/>
        <dbReference type="ChEBI" id="CHEBI:58189"/>
        <dbReference type="ChEBI" id="CHEBI:456216"/>
        <dbReference type="EC" id="2.7.4.6"/>
    </reaction>
</comment>
<sequence length="2061" mass="238576">MRYEPRDIGTLTILLFLSLVFCIMTSQEKTEEHPFVDIFNEDEAEKNFMLSKPVCFVVFGKPVTLPILEEHIASETESGVMLQSMLIRGQSIPDELVTKLILEKLNSPEVSHFGYIITEMPSLSQDAMTTLQQIELIRKLNLKPDIIINIKCPDYDLCQRISGQRQHDTTGYIYTSDQWDPEVIEKRRKKKKDAQKEGKGEEDGEEEEEQEEEAFIAEMQMVAEILQHLVQRPEDYLENIEHTVKLYKDIILHPLEEIMAEHNSQYLIELDGNKPPEELFRTVMDQLKYLNLQRAAVLTKLQSAEEEINDTMENTGERTHGAVSGNLLSAEDNSLEDPRLEELWQKAKTSGKFNEELDKLATHFEAKIEKHNQYQKQLEISHQKLKYEESFGYRECVIKSKERDAMLEKKTEEMGYKDELFHALASYKLIAPRYRWQRSRWGRTCPVALKEGNIFQGMPDFSVSFLGKIYCLSSEEAFKTFLLNPRPYLLPPMPAPPFKVFIFGPQSSGKTTLSNLLAKHYKGKVVDYNKLVQPRFDEALEILTRNTIAEATEAAIKVVKEKLTELQAKRQVDTANYYLLAQSTSEDPQGEFERRYVFPTGIYKSTEELQSSLEDVFTHESQRKSSLEDSEGAGMKSYDKDDEKETLEMSTFKRSLQDSSQDLKLDSKKEYTIEEVTADHPEVLSIIKETVKVAKDMYLQQPYEKHAEILEEVLQEVVEENKNRFHGAPKYGGWILDNCPIVRELWMVLADKGILPDLVICLSDTENNGKYLLNRLYLENKPEIDSKILGRLLGELLKKKKEEESERKAAEEQRLKEENQRLLETMNAKAKGKHKIDVIHNVSFNFVLGLLSAFLLGMNPWAETEAEAEEEIEGEESELHEGSVAGEVAKETGGSLPEEPDVFELPGTEHESVSEPAEDITVGTEIPKGSKEDLATQELFETVVLPEFPEDAYPDVPEMEPIKEKITFFTFAWKLLETTINDSSAQILHLEIADKTPEELLQKVVETMEKPFQYAGWELTMEDYDEETEDYQAEADADEELEEEEEDEEENEDRIKEKKRHLGDTKHFCPVALKENFILQPGSVEEAAKYRERIYYFSSPEAKEKFLEQPEVYVAHEEPLKAPPLRICLLGPRGSGKTVCGRHLAEKFGIFHIQFEQFLQEKLMLKTEKKIGPEYEDDSEEEQFAKQELEELAIQANVTIEEENMKKLPHEVQFTEEEEAIRLNLTENEPLPPEILEGILSEWWFKEPIRSTGFILDGFPRYPDEVEFLGEHGFFPDAAVFIQVDDRDISDRLLPTQIGKWKVKQQRKLERKKLIKEMKAKIKENMISKRRAELIIEREKKRKGGETVREDEDISEEDPEEDTDDIENILEDEFPKDEEVMSEEDEEQEIDALERLRSELREKFEADMSNLQIIQEEFEKFLVPVMLINGARKIHIVQYMLNTKLKPLVENRASIFEKCYPISSRLAQKMLSFTYKYISSFGYWDPVKLSEGETIKPIENSENPLYPVIHRQYIYFLSSKETKEKFMKNPIKYIRQPKPKPTMPIRIAILGPPKSGKTTVAKKMSSEYGLKHLSIGEALRYVLSNQPDTELALMLNWHLHKGRTAPDELALQALELSLMGSTCNTAGVVIDGYPVTKYQVSLLEARSVIPMVIFELDVPSKEIFKRLLLEKKTEPSLPYPLHNSSQIIAVKNSKYRKNIDEIRQYYQEQHQNWYVIDGFHSKWWVWNEVIKKVQMMNKHVHIYLERIKAGKAACIDKLCISPEELISRLGEFGQYCPVSLAESYELVDCSVTDSLEFAAEFRGHYYKMSSQEKLNKFLENPELYVPPLAPHPLPSAEMIPKRLTLSELKSRFPKCAELQGYCPVTYKDGKQRQVLTLVQVQNDSSTRSKYEALVPGSINYALEYRDRIYICESKEKLQKFLRLPLKYWDQKLPHKLPPLKEPMCLTSLPLPGYLEQGIATSLIKAMNAAGCLKPKFPFLSIKRSALLYIALHLKAFNPKSSEYTRKKYKKKMEQFMERCELITYLGAKMTRKYKEPQFRAIDFDHKLQTFLSLRNKDPVNG</sequence>
<dbReference type="GO" id="GO:0005634">
    <property type="term" value="C:nucleus"/>
    <property type="evidence" value="ECO:0007669"/>
    <property type="project" value="UniProtKB-SubCell"/>
</dbReference>
<organism evidence="41 42">
    <name type="scientific">Camelus dromedarius</name>
    <name type="common">Dromedary</name>
    <name type="synonym">Arabian camel</name>
    <dbReference type="NCBI Taxonomy" id="9838"/>
    <lineage>
        <taxon>Eukaryota</taxon>
        <taxon>Metazoa</taxon>
        <taxon>Chordata</taxon>
        <taxon>Craniata</taxon>
        <taxon>Vertebrata</taxon>
        <taxon>Euteleostomi</taxon>
        <taxon>Mammalia</taxon>
        <taxon>Eutheria</taxon>
        <taxon>Laurasiatheria</taxon>
        <taxon>Artiodactyla</taxon>
        <taxon>Tylopoda</taxon>
        <taxon>Camelidae</taxon>
        <taxon>Camelus</taxon>
    </lineage>
</organism>
<evidence type="ECO:0000256" key="11">
    <source>
        <dbReference type="ARBA" id="ARBA00022846"/>
    </source>
</evidence>
<evidence type="ECO:0000256" key="4">
    <source>
        <dbReference type="ARBA" id="ARBA00007220"/>
    </source>
</evidence>
<comment type="similarity">
    <text evidence="4">Belongs to the adenylate kinase family.</text>
</comment>
<feature type="compositionally biased region" description="Basic and acidic residues" evidence="39">
    <location>
        <begin position="616"/>
        <end position="627"/>
    </location>
</feature>
<dbReference type="InterPro" id="IPR000850">
    <property type="entry name" value="Adenylat/UMP-CMP_kin"/>
</dbReference>
<dbReference type="Gene3D" id="1.20.81.10">
    <property type="entry name" value="RAP domain"/>
    <property type="match status" value="1"/>
</dbReference>
<evidence type="ECO:0000256" key="37">
    <source>
        <dbReference type="ARBA" id="ARBA00073317"/>
    </source>
</evidence>
<evidence type="ECO:0000256" key="9">
    <source>
        <dbReference type="ARBA" id="ARBA00022777"/>
    </source>
</evidence>
<gene>
    <name evidence="41" type="ORF">Cadr_000010149</name>
</gene>
<proteinExistence type="inferred from homology"/>
<comment type="subcellular location">
    <subcellularLocation>
        <location evidence="2">Cell projection</location>
        <location evidence="2">Cilium</location>
        <location evidence="2">Flagellum</location>
    </subcellularLocation>
    <subcellularLocation>
        <location evidence="3">Cytoplasm</location>
    </subcellularLocation>
    <subcellularLocation>
        <location evidence="1">Nucleus</location>
    </subcellularLocation>
</comment>
<comment type="catalytic activity">
    <reaction evidence="24">
        <text>GTP + UDP = UTP + GDP</text>
        <dbReference type="Rhea" id="RHEA:79863"/>
        <dbReference type="ChEBI" id="CHEBI:37565"/>
        <dbReference type="ChEBI" id="CHEBI:46398"/>
        <dbReference type="ChEBI" id="CHEBI:58189"/>
        <dbReference type="ChEBI" id="CHEBI:58223"/>
    </reaction>
</comment>
<dbReference type="EMBL" id="JWIN03000008">
    <property type="protein sequence ID" value="KAB1275604.1"/>
    <property type="molecule type" value="Genomic_DNA"/>
</dbReference>
<dbReference type="GO" id="GO:0005524">
    <property type="term" value="F:ATP binding"/>
    <property type="evidence" value="ECO:0007669"/>
    <property type="project" value="UniProtKB-KW"/>
</dbReference>
<feature type="compositionally biased region" description="Acidic residues" evidence="39">
    <location>
        <begin position="1028"/>
        <end position="1052"/>
    </location>
</feature>
<evidence type="ECO:0000256" key="1">
    <source>
        <dbReference type="ARBA" id="ARBA00004123"/>
    </source>
</evidence>
<comment type="catalytic activity">
    <reaction evidence="18">
        <text>dCDP + GTP = dCTP + GDP</text>
        <dbReference type="Rhea" id="RHEA:79875"/>
        <dbReference type="ChEBI" id="CHEBI:37565"/>
        <dbReference type="ChEBI" id="CHEBI:58189"/>
        <dbReference type="ChEBI" id="CHEBI:58593"/>
        <dbReference type="ChEBI" id="CHEBI:61481"/>
    </reaction>
</comment>
<comment type="catalytic activity">
    <reaction evidence="20">
        <text>CDP + GTP = CTP + GDP</text>
        <dbReference type="Rhea" id="RHEA:79859"/>
        <dbReference type="ChEBI" id="CHEBI:37563"/>
        <dbReference type="ChEBI" id="CHEBI:37565"/>
        <dbReference type="ChEBI" id="CHEBI:58069"/>
        <dbReference type="ChEBI" id="CHEBI:58189"/>
    </reaction>
</comment>
<feature type="chain" id="PRO_5024328375" description="Adenylate kinase 9" evidence="40">
    <location>
        <begin position="23"/>
        <end position="2061"/>
    </location>
</feature>
<comment type="catalytic activity">
    <reaction evidence="19">
        <text>a ribonucleoside 5'-phosphate + ATP = a ribonucleoside 5'-diphosphate + ADP</text>
        <dbReference type="Rhea" id="RHEA:24036"/>
        <dbReference type="ChEBI" id="CHEBI:30616"/>
        <dbReference type="ChEBI" id="CHEBI:57930"/>
        <dbReference type="ChEBI" id="CHEBI:58043"/>
        <dbReference type="ChEBI" id="CHEBI:456216"/>
        <dbReference type="EC" id="2.7.4.4"/>
    </reaction>
</comment>
<feature type="compositionally biased region" description="Acidic residues" evidence="39">
    <location>
        <begin position="202"/>
        <end position="212"/>
    </location>
</feature>
<evidence type="ECO:0000256" key="27">
    <source>
        <dbReference type="ARBA" id="ARBA00047845"/>
    </source>
</evidence>
<evidence type="ECO:0000256" key="24">
    <source>
        <dbReference type="ARBA" id="ARBA00047439"/>
    </source>
</evidence>
<evidence type="ECO:0000256" key="7">
    <source>
        <dbReference type="ARBA" id="ARBA00022679"/>
    </source>
</evidence>
<evidence type="ECO:0000256" key="29">
    <source>
        <dbReference type="ARBA" id="ARBA00048319"/>
    </source>
</evidence>
<dbReference type="STRING" id="9838.ENSCDRP00005009488"/>
<dbReference type="PANTHER" id="PTHR23359">
    <property type="entry name" value="NUCLEOTIDE KINASE"/>
    <property type="match status" value="1"/>
</dbReference>
<evidence type="ECO:0000256" key="40">
    <source>
        <dbReference type="SAM" id="SignalP"/>
    </source>
</evidence>
<dbReference type="FunFam" id="3.40.50.300:FF:001757">
    <property type="entry name" value="Adenylate kinase 9"/>
    <property type="match status" value="1"/>
</dbReference>
<evidence type="ECO:0000256" key="14">
    <source>
        <dbReference type="ARBA" id="ARBA00023080"/>
    </source>
</evidence>
<evidence type="ECO:0000256" key="10">
    <source>
        <dbReference type="ARBA" id="ARBA00022840"/>
    </source>
</evidence>
<keyword evidence="11" id="KW-0282">Flagellum</keyword>
<feature type="region of interest" description="Disordered" evidence="39">
    <location>
        <begin position="1345"/>
        <end position="1364"/>
    </location>
</feature>
<evidence type="ECO:0000256" key="32">
    <source>
        <dbReference type="ARBA" id="ARBA00048620"/>
    </source>
</evidence>
<comment type="catalytic activity">
    <reaction evidence="26">
        <text>dCMP + ATP = dCDP + ADP</text>
        <dbReference type="Rhea" id="RHEA:25094"/>
        <dbReference type="ChEBI" id="CHEBI:30616"/>
        <dbReference type="ChEBI" id="CHEBI:57566"/>
        <dbReference type="ChEBI" id="CHEBI:58593"/>
        <dbReference type="ChEBI" id="CHEBI:456216"/>
    </reaction>
</comment>
<dbReference type="InterPro" id="IPR027417">
    <property type="entry name" value="P-loop_NTPase"/>
</dbReference>
<evidence type="ECO:0000256" key="19">
    <source>
        <dbReference type="ARBA" id="ARBA00045096"/>
    </source>
</evidence>
<evidence type="ECO:0000256" key="6">
    <source>
        <dbReference type="ARBA" id="ARBA00022490"/>
    </source>
</evidence>
<evidence type="ECO:0000256" key="13">
    <source>
        <dbReference type="ARBA" id="ARBA00023069"/>
    </source>
</evidence>
<keyword evidence="16" id="KW-0966">Cell projection</keyword>
<feature type="coiled-coil region" evidence="38">
    <location>
        <begin position="1175"/>
        <end position="1206"/>
    </location>
</feature>
<comment type="catalytic activity">
    <reaction evidence="34">
        <text>dAMP + ATP = dADP + ADP</text>
        <dbReference type="Rhea" id="RHEA:23100"/>
        <dbReference type="ChEBI" id="CHEBI:30616"/>
        <dbReference type="ChEBI" id="CHEBI:57667"/>
        <dbReference type="ChEBI" id="CHEBI:58245"/>
        <dbReference type="ChEBI" id="CHEBI:456216"/>
    </reaction>
</comment>
<feature type="compositionally biased region" description="Acidic residues" evidence="39">
    <location>
        <begin position="1349"/>
        <end position="1364"/>
    </location>
</feature>
<evidence type="ECO:0000256" key="31">
    <source>
        <dbReference type="ARBA" id="ARBA00048564"/>
    </source>
</evidence>
<feature type="coiled-coil region" evidence="38">
    <location>
        <begin position="287"/>
        <end position="314"/>
    </location>
</feature>